<feature type="domain" description="LIM zinc-binding" evidence="9">
    <location>
        <begin position="143"/>
        <end position="204"/>
    </location>
</feature>
<proteinExistence type="predicted"/>
<keyword evidence="5" id="KW-0238">DNA-binding</keyword>
<dbReference type="InterPro" id="IPR001781">
    <property type="entry name" value="Znf_LIM"/>
</dbReference>
<evidence type="ECO:0000256" key="3">
    <source>
        <dbReference type="ARBA" id="ARBA00022833"/>
    </source>
</evidence>
<keyword evidence="6" id="KW-0371">Homeobox</keyword>
<evidence type="ECO:0000256" key="4">
    <source>
        <dbReference type="ARBA" id="ARBA00023038"/>
    </source>
</evidence>
<keyword evidence="3 8" id="KW-0862">Zinc</keyword>
<evidence type="ECO:0000313" key="11">
    <source>
        <dbReference type="WBParaSite" id="PSAMB.scaffold4410size14734.g24228.t1"/>
    </source>
</evidence>
<dbReference type="Pfam" id="PF00412">
    <property type="entry name" value="LIM"/>
    <property type="match status" value="2"/>
</dbReference>
<dbReference type="SMART" id="SM00132">
    <property type="entry name" value="LIM"/>
    <property type="match status" value="2"/>
</dbReference>
<evidence type="ECO:0000256" key="6">
    <source>
        <dbReference type="ARBA" id="ARBA00023155"/>
    </source>
</evidence>
<dbReference type="WBParaSite" id="PSAMB.scaffold4410size14734.g24228.t1">
    <property type="protein sequence ID" value="PSAMB.scaffold4410size14734.g24228.t1"/>
    <property type="gene ID" value="PSAMB.scaffold4410size14734.g24228"/>
</dbReference>
<dbReference type="FunFam" id="2.10.110.10:FF:000178">
    <property type="entry name" value="LIM domain family"/>
    <property type="match status" value="1"/>
</dbReference>
<dbReference type="AlphaFoldDB" id="A0A914WNV6"/>
<evidence type="ECO:0000256" key="1">
    <source>
        <dbReference type="ARBA" id="ARBA00004123"/>
    </source>
</evidence>
<dbReference type="GO" id="GO:0005634">
    <property type="term" value="C:nucleus"/>
    <property type="evidence" value="ECO:0007669"/>
    <property type="project" value="UniProtKB-SubCell"/>
</dbReference>
<keyword evidence="10" id="KW-1185">Reference proteome</keyword>
<name>A0A914WNV6_9BILA</name>
<dbReference type="GO" id="GO:0030182">
    <property type="term" value="P:neuron differentiation"/>
    <property type="evidence" value="ECO:0007669"/>
    <property type="project" value="TreeGrafter"/>
</dbReference>
<protein>
    <submittedName>
        <fullName evidence="11">LIM zinc-binding domain-containing protein</fullName>
    </submittedName>
</protein>
<evidence type="ECO:0000256" key="2">
    <source>
        <dbReference type="ARBA" id="ARBA00022723"/>
    </source>
</evidence>
<dbReference type="PROSITE" id="PS50023">
    <property type="entry name" value="LIM_DOMAIN_2"/>
    <property type="match status" value="2"/>
</dbReference>
<dbReference type="PANTHER" id="PTHR24208:SF166">
    <property type="entry name" value="LIM HOMEOBOX TRANSCRIPTION FACTOR 1 ALPHA, ISOFORM B"/>
    <property type="match status" value="1"/>
</dbReference>
<evidence type="ECO:0000256" key="7">
    <source>
        <dbReference type="ARBA" id="ARBA00023242"/>
    </source>
</evidence>
<dbReference type="PANTHER" id="PTHR24208">
    <property type="entry name" value="LIM/HOMEOBOX PROTEIN LHX"/>
    <property type="match status" value="1"/>
</dbReference>
<dbReference type="InterPro" id="IPR050453">
    <property type="entry name" value="LIM_Homeobox_TF"/>
</dbReference>
<dbReference type="Gene3D" id="2.10.110.10">
    <property type="entry name" value="Cysteine Rich Protein"/>
    <property type="match status" value="2"/>
</dbReference>
<dbReference type="Proteomes" id="UP000887566">
    <property type="component" value="Unplaced"/>
</dbReference>
<organism evidence="10 11">
    <name type="scientific">Plectus sambesii</name>
    <dbReference type="NCBI Taxonomy" id="2011161"/>
    <lineage>
        <taxon>Eukaryota</taxon>
        <taxon>Metazoa</taxon>
        <taxon>Ecdysozoa</taxon>
        <taxon>Nematoda</taxon>
        <taxon>Chromadorea</taxon>
        <taxon>Plectida</taxon>
        <taxon>Plectina</taxon>
        <taxon>Plectoidea</taxon>
        <taxon>Plectidae</taxon>
        <taxon>Plectus</taxon>
    </lineage>
</organism>
<evidence type="ECO:0000256" key="5">
    <source>
        <dbReference type="ARBA" id="ARBA00023125"/>
    </source>
</evidence>
<dbReference type="GO" id="GO:0000981">
    <property type="term" value="F:DNA-binding transcription factor activity, RNA polymerase II-specific"/>
    <property type="evidence" value="ECO:0007669"/>
    <property type="project" value="TreeGrafter"/>
</dbReference>
<evidence type="ECO:0000259" key="9">
    <source>
        <dbReference type="PROSITE" id="PS50023"/>
    </source>
</evidence>
<dbReference type="Gene3D" id="1.10.10.60">
    <property type="entry name" value="Homeodomain-like"/>
    <property type="match status" value="1"/>
</dbReference>
<dbReference type="SUPFAM" id="SSF57716">
    <property type="entry name" value="Glucocorticoid receptor-like (DNA-binding domain)"/>
    <property type="match status" value="2"/>
</dbReference>
<dbReference type="GO" id="GO:0046872">
    <property type="term" value="F:metal ion binding"/>
    <property type="evidence" value="ECO:0007669"/>
    <property type="project" value="UniProtKB-KW"/>
</dbReference>
<keyword evidence="4 8" id="KW-0440">LIM domain</keyword>
<feature type="domain" description="LIM zinc-binding" evidence="9">
    <location>
        <begin position="81"/>
        <end position="142"/>
    </location>
</feature>
<sequence>MQSDVSLGSPTAMIVDLDAQPRVSTTTTSIAVYSSSVHSSDGGEIAPVTAITRESCEFVPSCQFGDGDSVAPYIRMSLEQPVCVGCGYEIRERFLLKVVDDFWHESCLVCFGCGAPLSDKTSCFIKDGRIYCRDDHRALFAQKCARCALPLLATDFVYRCLGSTYHTHCFACVYCGQQLKKGDQYLIIEGQIICRQDYELLLCNPAMTPGYYDPDATESNRKTPKRPRTILNSQQRRAFKASFEKSAKPCRKAII</sequence>
<dbReference type="GO" id="GO:0000977">
    <property type="term" value="F:RNA polymerase II transcription regulatory region sequence-specific DNA binding"/>
    <property type="evidence" value="ECO:0007669"/>
    <property type="project" value="TreeGrafter"/>
</dbReference>
<evidence type="ECO:0000313" key="10">
    <source>
        <dbReference type="Proteomes" id="UP000887566"/>
    </source>
</evidence>
<keyword evidence="7" id="KW-0539">Nucleus</keyword>
<keyword evidence="2 8" id="KW-0479">Metal-binding</keyword>
<accession>A0A914WNV6</accession>
<dbReference type="PROSITE" id="PS00478">
    <property type="entry name" value="LIM_DOMAIN_1"/>
    <property type="match status" value="1"/>
</dbReference>
<comment type="subcellular location">
    <subcellularLocation>
        <location evidence="1">Nucleus</location>
    </subcellularLocation>
</comment>
<evidence type="ECO:0000256" key="8">
    <source>
        <dbReference type="PROSITE-ProRule" id="PRU00125"/>
    </source>
</evidence>
<reference evidence="11" key="1">
    <citation type="submission" date="2022-11" db="UniProtKB">
        <authorList>
            <consortium name="WormBaseParasite"/>
        </authorList>
    </citation>
    <scope>IDENTIFICATION</scope>
</reference>